<dbReference type="InterPro" id="IPR038729">
    <property type="entry name" value="Rad50/SbcC_AAA"/>
</dbReference>
<dbReference type="Proteomes" id="UP000030528">
    <property type="component" value="Unassembled WGS sequence"/>
</dbReference>
<evidence type="ECO:0000313" key="8">
    <source>
        <dbReference type="Proteomes" id="UP000030528"/>
    </source>
</evidence>
<evidence type="ECO:0000256" key="2">
    <source>
        <dbReference type="ARBA" id="ARBA00011322"/>
    </source>
</evidence>
<gene>
    <name evidence="7" type="ORF">N781_02645</name>
</gene>
<dbReference type="Pfam" id="PF13558">
    <property type="entry name" value="SbcC_Walker_B"/>
    <property type="match status" value="1"/>
</dbReference>
<organism evidence="7 8">
    <name type="scientific">Pontibacillus halophilus JSM 076056 = DSM 19796</name>
    <dbReference type="NCBI Taxonomy" id="1385510"/>
    <lineage>
        <taxon>Bacteria</taxon>
        <taxon>Bacillati</taxon>
        <taxon>Bacillota</taxon>
        <taxon>Bacilli</taxon>
        <taxon>Bacillales</taxon>
        <taxon>Bacillaceae</taxon>
        <taxon>Pontibacillus</taxon>
    </lineage>
</organism>
<feature type="compositionally biased region" description="Basic and acidic residues" evidence="5">
    <location>
        <begin position="643"/>
        <end position="661"/>
    </location>
</feature>
<dbReference type="SUPFAM" id="SSF52540">
    <property type="entry name" value="P-loop containing nucleoside triphosphate hydrolases"/>
    <property type="match status" value="3"/>
</dbReference>
<dbReference type="RefSeq" id="WP_026799391.1">
    <property type="nucleotide sequence ID" value="NZ_AULI01000002.1"/>
</dbReference>
<keyword evidence="4" id="KW-0175">Coiled coil</keyword>
<evidence type="ECO:0000256" key="5">
    <source>
        <dbReference type="SAM" id="MobiDB-lite"/>
    </source>
</evidence>
<comment type="subunit">
    <text evidence="2">Heterodimer of SbcC and SbcD.</text>
</comment>
<feature type="region of interest" description="Disordered" evidence="5">
    <location>
        <begin position="638"/>
        <end position="661"/>
    </location>
</feature>
<dbReference type="Pfam" id="PF13476">
    <property type="entry name" value="AAA_23"/>
    <property type="match status" value="1"/>
</dbReference>
<dbReference type="GO" id="GO:0006302">
    <property type="term" value="P:double-strand break repair"/>
    <property type="evidence" value="ECO:0007669"/>
    <property type="project" value="InterPro"/>
</dbReference>
<feature type="coiled-coil region" evidence="4">
    <location>
        <begin position="241"/>
        <end position="510"/>
    </location>
</feature>
<feature type="domain" description="Rad50/SbcC-type AAA" evidence="6">
    <location>
        <begin position="5"/>
        <end position="207"/>
    </location>
</feature>
<sequence length="1046" mass="122909">MKALRLEVQAFGPYSDKQVIDFSELGEESIFLVTGPTGAGKTSVFDAIVYSLYGRASGSDRDQDTLRSHFADENLPTEVHFTFQLRDTVYEVYRSPKQFKKKDRGEGYTEQAPKAELYKRSIEGRELLSTKIKDVNDTIERYLHLDYEQFRKMIMIPQGEFRRLISENSKDREEILKKIFHTYVYEQMTEQLKEQSKELKQDIERLEMREDEEINKVRWDLTNEEKEEGEIPNFSTSEAALLRLDGQINNEGEKAKELEREAQTQREKLKEVQSRYYERKQLSIQFQQLRSEKEQLQQEHERKAEMDKLNEQVQLAQRAKLVIPYEEQWKNWDASYKKQQQRLEEYQQSLKLKQSTFQKTKEDYEREIGKEEEREEARQLIHSKKQELERLTQYESLLKEKDALAKTKEAKAETLASMESKEKERNDKIRHLISETSQSNEINKQYYEQEAKLKQLKETKQALSQLTEEEQTLTTLRNQYVSAKTSYTNKQQEVEAIQAEQERLEQAQRDQLAVRLAAHLHDGESCPVCGSTHHPSKAIEHGNVATDEAIEEKRILEQQKQQELSNMQEQFVNMKYKGQAQAKRVEEIETSLLEAITELGLKDKDRQEQLDHILERIKTYEQEFYLLNQRMERLQTSSNELNRLQRQEHEEAERKKDIEAQSQKAHDEWLSVEARLSQLQESLTDAKETTSNLSKWIEEQERQLSQSIEAFQLLEQRYQHQREDIQRIQTEVEQQSSYLNETKQQAEEARINYENKRVENGFREEEVYQASKVDEKQIQVWVEAVDEFKKRYDQLRESIRQLEVKLEGLEEPDLQKDEQLINEAEEVIHKLVQRQQEQQFQTETHRTIYHALQSYIKERVEKEQSYAYIGELAQLAKGDNYYKLSFERYVLAAFLDEIIIQANLRLDKMTDHRYQLERSTERAKGGAQSGLDMQVLDHYTGQKRSVKTLSGGEGFKAALSLALGMADVVQSHSGGVQLDTLFIDEGFGTLDEVSLEQAIDTLKDLQKGNRMLGIISHVPQLKQEIKAKLEINPSPSGSSARFYIST</sequence>
<evidence type="ECO:0000256" key="3">
    <source>
        <dbReference type="ARBA" id="ARBA00013368"/>
    </source>
</evidence>
<dbReference type="Gene3D" id="3.40.50.300">
    <property type="entry name" value="P-loop containing nucleotide triphosphate hydrolases"/>
    <property type="match status" value="2"/>
</dbReference>
<proteinExistence type="inferred from homology"/>
<dbReference type="eggNOG" id="COG0419">
    <property type="taxonomic scope" value="Bacteria"/>
</dbReference>
<evidence type="ECO:0000256" key="1">
    <source>
        <dbReference type="ARBA" id="ARBA00006930"/>
    </source>
</evidence>
<dbReference type="PANTHER" id="PTHR32114">
    <property type="entry name" value="ABC TRANSPORTER ABCH.3"/>
    <property type="match status" value="1"/>
</dbReference>
<keyword evidence="8" id="KW-1185">Reference proteome</keyword>
<feature type="coiled-coil region" evidence="4">
    <location>
        <begin position="697"/>
        <end position="759"/>
    </location>
</feature>
<feature type="coiled-coil region" evidence="4">
    <location>
        <begin position="185"/>
        <end position="216"/>
    </location>
</feature>
<evidence type="ECO:0000259" key="6">
    <source>
        <dbReference type="Pfam" id="PF13476"/>
    </source>
</evidence>
<dbReference type="InterPro" id="IPR027417">
    <property type="entry name" value="P-loop_NTPase"/>
</dbReference>
<evidence type="ECO:0000256" key="4">
    <source>
        <dbReference type="SAM" id="Coils"/>
    </source>
</evidence>
<dbReference type="OrthoDB" id="9795626at2"/>
<dbReference type="AlphaFoldDB" id="A0A0A5GFQ3"/>
<feature type="coiled-coil region" evidence="4">
    <location>
        <begin position="785"/>
        <end position="834"/>
    </location>
</feature>
<dbReference type="GO" id="GO:0016887">
    <property type="term" value="F:ATP hydrolysis activity"/>
    <property type="evidence" value="ECO:0007669"/>
    <property type="project" value="InterPro"/>
</dbReference>
<reference evidence="7 8" key="1">
    <citation type="submission" date="2013-08" db="EMBL/GenBank/DDBJ databases">
        <authorList>
            <person name="Huang J."/>
            <person name="Wang G."/>
        </authorList>
    </citation>
    <scope>NUCLEOTIDE SEQUENCE [LARGE SCALE GENOMIC DNA]</scope>
    <source>
        <strain evidence="7 8">JSM 076056</strain>
    </source>
</reference>
<accession>A0A0A5GFQ3</accession>
<dbReference type="PANTHER" id="PTHR32114:SF2">
    <property type="entry name" value="ABC TRANSPORTER ABCH.3"/>
    <property type="match status" value="1"/>
</dbReference>
<comment type="similarity">
    <text evidence="1">Belongs to the SMC family. SbcC subfamily.</text>
</comment>
<protein>
    <recommendedName>
        <fullName evidence="3">Nuclease SbcCD subunit C</fullName>
    </recommendedName>
</protein>
<name>A0A0A5GFQ3_9BACI</name>
<dbReference type="EMBL" id="AVPE01000008">
    <property type="protein sequence ID" value="KGX92061.1"/>
    <property type="molecule type" value="Genomic_DNA"/>
</dbReference>
<comment type="caution">
    <text evidence="7">The sequence shown here is derived from an EMBL/GenBank/DDBJ whole genome shotgun (WGS) entry which is preliminary data.</text>
</comment>
<evidence type="ECO:0000313" key="7">
    <source>
        <dbReference type="EMBL" id="KGX92061.1"/>
    </source>
</evidence>
<dbReference type="STRING" id="1385510.GCA_000425205_00607"/>